<organism evidence="3">
    <name type="scientific">Chaetoceros debilis</name>
    <dbReference type="NCBI Taxonomy" id="122233"/>
    <lineage>
        <taxon>Eukaryota</taxon>
        <taxon>Sar</taxon>
        <taxon>Stramenopiles</taxon>
        <taxon>Ochrophyta</taxon>
        <taxon>Bacillariophyta</taxon>
        <taxon>Coscinodiscophyceae</taxon>
        <taxon>Chaetocerotophycidae</taxon>
        <taxon>Chaetocerotales</taxon>
        <taxon>Chaetocerotaceae</taxon>
        <taxon>Chaetoceros</taxon>
    </lineage>
</organism>
<gene>
    <name evidence="3" type="ORF">CDEB00056_LOCUS23393</name>
</gene>
<feature type="compositionally biased region" description="Basic and acidic residues" evidence="2">
    <location>
        <begin position="484"/>
        <end position="498"/>
    </location>
</feature>
<reference evidence="3" key="1">
    <citation type="submission" date="2021-01" db="EMBL/GenBank/DDBJ databases">
        <authorList>
            <person name="Corre E."/>
            <person name="Pelletier E."/>
            <person name="Niang G."/>
            <person name="Scheremetjew M."/>
            <person name="Finn R."/>
            <person name="Kale V."/>
            <person name="Holt S."/>
            <person name="Cochrane G."/>
            <person name="Meng A."/>
            <person name="Brown T."/>
            <person name="Cohen L."/>
        </authorList>
    </citation>
    <scope>NUCLEOTIDE SEQUENCE</scope>
    <source>
        <strain evidence="3">MM31A-1</strain>
    </source>
</reference>
<feature type="region of interest" description="Disordered" evidence="2">
    <location>
        <begin position="582"/>
        <end position="605"/>
    </location>
</feature>
<name>A0A7S3QIV0_9STRA</name>
<feature type="coiled-coil region" evidence="1">
    <location>
        <begin position="365"/>
        <end position="394"/>
    </location>
</feature>
<feature type="compositionally biased region" description="Polar residues" evidence="2">
    <location>
        <begin position="520"/>
        <end position="531"/>
    </location>
</feature>
<keyword evidence="1" id="KW-0175">Coiled coil</keyword>
<feature type="region of interest" description="Disordered" evidence="2">
    <location>
        <begin position="630"/>
        <end position="651"/>
    </location>
</feature>
<evidence type="ECO:0000256" key="2">
    <source>
        <dbReference type="SAM" id="MobiDB-lite"/>
    </source>
</evidence>
<sequence length="651" mass="74419">MTDETPQKEVDAYGNATQLFQLINNMATPDEIMRHALNFPDEVKTWVVSRKPSMSNQGLNKKLIVWKYLPIHLICLQKHPDKNVIAVFKDIYPKGLKSRDHNGNLPIHYVLSEGLEQTEINVLDDCVDDEYKCLTKEDGEGRSLLDIIKESNSNEECKLGMEYWLDNRSQSIASHSPIRDQSYFQNENDIRHSAADSNQDNHYNNDPINGSNELERLNHIIESLNWKCDAKDTTIDRLTAQLMSTEKKLNAKRDLEVNEKSGIEEVGATASLREQDMKEELESLTAKMKIDATIVSSQQDETTNLKDQLQEALKMKKNSEGKHDYLKMQIESFQLQIKQHDEAVSHIRKVTTILQEEVEAKNKAKMHVQSELEASRLENEMLKKQITLKEQQSDKQLEVFQKDMKRQSEDLANLLSSFKIYSKSPVDATEEKCGFSGGRGIRNRAPEQVKKFFQSSKPVGIEDNIPPSQGVPQMIQSESTDVNLKSEDGMKNEQDVRNVSHRFTWNNKPEKSDDRVVTSVDRTSGDNGNESRQNDKEKTNVFAVDDGSEPSSISMVEIREKQSKLRFELRDIYSQIESALSGNQEGKSRLDSATSHCEKNSAQDSWTGYQSWPEHKNMINEISVSPVQRCDEGTRPWRNTRGSPGRMLYNI</sequence>
<proteinExistence type="predicted"/>
<dbReference type="EMBL" id="HBIO01030546">
    <property type="protein sequence ID" value="CAE0478540.1"/>
    <property type="molecule type" value="Transcribed_RNA"/>
</dbReference>
<protein>
    <submittedName>
        <fullName evidence="3">Uncharacterized protein</fullName>
    </submittedName>
</protein>
<evidence type="ECO:0000313" key="3">
    <source>
        <dbReference type="EMBL" id="CAE0478540.1"/>
    </source>
</evidence>
<dbReference type="AlphaFoldDB" id="A0A7S3QIV0"/>
<accession>A0A7S3QIV0</accession>
<feature type="region of interest" description="Disordered" evidence="2">
    <location>
        <begin position="481"/>
        <end position="538"/>
    </location>
</feature>
<feature type="compositionally biased region" description="Basic and acidic residues" evidence="2">
    <location>
        <begin position="586"/>
        <end position="601"/>
    </location>
</feature>
<evidence type="ECO:0000256" key="1">
    <source>
        <dbReference type="SAM" id="Coils"/>
    </source>
</evidence>